<name>A0ABQ2JCL4_9SPHN</name>
<evidence type="ECO:0000313" key="2">
    <source>
        <dbReference type="Proteomes" id="UP000605099"/>
    </source>
</evidence>
<accession>A0ABQ2JCL4</accession>
<dbReference type="PANTHER" id="PTHR42815">
    <property type="entry name" value="FAD-BINDING, PUTATIVE (AFU_ORTHOLOGUE AFUA_6G07600)-RELATED"/>
    <property type="match status" value="1"/>
</dbReference>
<organism evidence="1 2">
    <name type="scientific">Novosphingobium indicum</name>
    <dbReference type="NCBI Taxonomy" id="462949"/>
    <lineage>
        <taxon>Bacteria</taxon>
        <taxon>Pseudomonadati</taxon>
        <taxon>Pseudomonadota</taxon>
        <taxon>Alphaproteobacteria</taxon>
        <taxon>Sphingomonadales</taxon>
        <taxon>Sphingomonadaceae</taxon>
        <taxon>Novosphingobium</taxon>
    </lineage>
</organism>
<keyword evidence="2" id="KW-1185">Reference proteome</keyword>
<evidence type="ECO:0000313" key="1">
    <source>
        <dbReference type="EMBL" id="GGN42408.1"/>
    </source>
</evidence>
<proteinExistence type="predicted"/>
<reference evidence="2" key="1">
    <citation type="journal article" date="2019" name="Int. J. Syst. Evol. Microbiol.">
        <title>The Global Catalogue of Microorganisms (GCM) 10K type strain sequencing project: providing services to taxonomists for standard genome sequencing and annotation.</title>
        <authorList>
            <consortium name="The Broad Institute Genomics Platform"/>
            <consortium name="The Broad Institute Genome Sequencing Center for Infectious Disease"/>
            <person name="Wu L."/>
            <person name="Ma J."/>
        </authorList>
    </citation>
    <scope>NUCLEOTIDE SEQUENCE [LARGE SCALE GENOMIC DNA]</scope>
    <source>
        <strain evidence="2">CGMCC 1.6784</strain>
    </source>
</reference>
<dbReference type="PANTHER" id="PTHR42815:SF2">
    <property type="entry name" value="FAD-BINDING, PUTATIVE (AFU_ORTHOLOGUE AFUA_6G07600)-RELATED"/>
    <property type="match status" value="1"/>
</dbReference>
<gene>
    <name evidence="1" type="ORF">GCM10011349_05430</name>
</gene>
<sequence>MAAIGPKAILPRLAPQLRDFFPILPFAIVGTVDDTEEGSASPWVSVVHGPAGFITCPDPTRLSLSAKLAYDDPAAAGVVEGAAVALLGICPHTRRRNRVNGRIEAVKGLGFEVSVAQAFGNCPRFISPRRMDADMPRASERSPAHSIVLSGSLDAASRALISRSDTFFVSSFIEARDAGASDRAARQVDVSHRGGEPGFVAIERQDTLLIPDFAGNRYFNTLGNFVLNPVAGLLFIDFATGDMLHLTGTVEFPARAGPRWRGHPPFAEAERFWRFTPRKTVMRRAALPLVATD</sequence>
<comment type="caution">
    <text evidence="1">The sequence shown here is derived from an EMBL/GenBank/DDBJ whole genome shotgun (WGS) entry which is preliminary data.</text>
</comment>
<dbReference type="Gene3D" id="2.30.110.10">
    <property type="entry name" value="Electron Transport, Fmn-binding Protein, Chain A"/>
    <property type="match status" value="1"/>
</dbReference>
<evidence type="ECO:0008006" key="3">
    <source>
        <dbReference type="Google" id="ProtNLM"/>
    </source>
</evidence>
<dbReference type="InterPro" id="IPR012349">
    <property type="entry name" value="Split_barrel_FMN-bd"/>
</dbReference>
<dbReference type="EMBL" id="BMLK01000002">
    <property type="protein sequence ID" value="GGN42408.1"/>
    <property type="molecule type" value="Genomic_DNA"/>
</dbReference>
<dbReference type="Proteomes" id="UP000605099">
    <property type="component" value="Unassembled WGS sequence"/>
</dbReference>
<protein>
    <recommendedName>
        <fullName evidence="3">Pyridoxamine 5'-phosphate oxidase</fullName>
    </recommendedName>
</protein>